<dbReference type="PROSITE" id="PS00135">
    <property type="entry name" value="TRYPSIN_SER"/>
    <property type="match status" value="1"/>
</dbReference>
<evidence type="ECO:0000313" key="3">
    <source>
        <dbReference type="EMBL" id="KAF2888322.1"/>
    </source>
</evidence>
<dbReference type="InterPro" id="IPR009003">
    <property type="entry name" value="Peptidase_S1_PA"/>
</dbReference>
<dbReference type="GO" id="GO:0004252">
    <property type="term" value="F:serine-type endopeptidase activity"/>
    <property type="evidence" value="ECO:0007669"/>
    <property type="project" value="InterPro"/>
</dbReference>
<dbReference type="PROSITE" id="PS50240">
    <property type="entry name" value="TRYPSIN_DOM"/>
    <property type="match status" value="1"/>
</dbReference>
<dbReference type="PANTHER" id="PTHR24253">
    <property type="entry name" value="TRANSMEMBRANE PROTEASE SERINE"/>
    <property type="match status" value="1"/>
</dbReference>
<dbReference type="EMBL" id="VTPC01078331">
    <property type="protein sequence ID" value="KAF2888322.1"/>
    <property type="molecule type" value="Genomic_DNA"/>
</dbReference>
<accession>A0A8K0CQA0</accession>
<dbReference type="OrthoDB" id="10051896at2759"/>
<dbReference type="Gene3D" id="2.40.10.10">
    <property type="entry name" value="Trypsin-like serine proteases"/>
    <property type="match status" value="1"/>
</dbReference>
<dbReference type="GO" id="GO:0006508">
    <property type="term" value="P:proteolysis"/>
    <property type="evidence" value="ECO:0007669"/>
    <property type="project" value="InterPro"/>
</dbReference>
<proteinExistence type="predicted"/>
<dbReference type="InterPro" id="IPR001254">
    <property type="entry name" value="Trypsin_dom"/>
</dbReference>
<feature type="domain" description="Peptidase S1" evidence="2">
    <location>
        <begin position="1"/>
        <end position="125"/>
    </location>
</feature>
<dbReference type="InterPro" id="IPR043504">
    <property type="entry name" value="Peptidase_S1_PA_chymotrypsin"/>
</dbReference>
<evidence type="ECO:0000313" key="4">
    <source>
        <dbReference type="Proteomes" id="UP000801492"/>
    </source>
</evidence>
<keyword evidence="1" id="KW-1015">Disulfide bond</keyword>
<dbReference type="SUPFAM" id="SSF50494">
    <property type="entry name" value="Trypsin-like serine proteases"/>
    <property type="match status" value="1"/>
</dbReference>
<feature type="non-terminal residue" evidence="3">
    <location>
        <position position="1"/>
    </location>
</feature>
<dbReference type="Pfam" id="PF00089">
    <property type="entry name" value="Trypsin"/>
    <property type="match status" value="1"/>
</dbReference>
<protein>
    <recommendedName>
        <fullName evidence="2">Peptidase S1 domain-containing protein</fullName>
    </recommendedName>
</protein>
<dbReference type="Proteomes" id="UP000801492">
    <property type="component" value="Unassembled WGS sequence"/>
</dbReference>
<dbReference type="AlphaFoldDB" id="A0A8K0CQA0"/>
<organism evidence="3 4">
    <name type="scientific">Ignelater luminosus</name>
    <name type="common">Cucubano</name>
    <name type="synonym">Pyrophorus luminosus</name>
    <dbReference type="NCBI Taxonomy" id="2038154"/>
    <lineage>
        <taxon>Eukaryota</taxon>
        <taxon>Metazoa</taxon>
        <taxon>Ecdysozoa</taxon>
        <taxon>Arthropoda</taxon>
        <taxon>Hexapoda</taxon>
        <taxon>Insecta</taxon>
        <taxon>Pterygota</taxon>
        <taxon>Neoptera</taxon>
        <taxon>Endopterygota</taxon>
        <taxon>Coleoptera</taxon>
        <taxon>Polyphaga</taxon>
        <taxon>Elateriformia</taxon>
        <taxon>Elateroidea</taxon>
        <taxon>Elateridae</taxon>
        <taxon>Agrypninae</taxon>
        <taxon>Pyrophorini</taxon>
        <taxon>Ignelater</taxon>
    </lineage>
</organism>
<evidence type="ECO:0000256" key="1">
    <source>
        <dbReference type="ARBA" id="ARBA00023157"/>
    </source>
</evidence>
<gene>
    <name evidence="3" type="ORF">ILUMI_17851</name>
</gene>
<name>A0A8K0CQA0_IGNLU</name>
<dbReference type="InterPro" id="IPR033116">
    <property type="entry name" value="TRYPSIN_SER"/>
</dbReference>
<sequence>LPQNIIAYALGWGRTKTNATSSFDKLRIVDLVVYTRKQCDKIFEYTWYYSGIPPKIICAGWVNKSKNTCFGDSGGPLVVKVGKKNNSRYFQIGETTLEKSQAVIVFQRAYFEANPVFMDRQKSPL</sequence>
<evidence type="ECO:0000259" key="2">
    <source>
        <dbReference type="PROSITE" id="PS50240"/>
    </source>
</evidence>
<keyword evidence="4" id="KW-1185">Reference proteome</keyword>
<reference evidence="3" key="1">
    <citation type="submission" date="2019-08" db="EMBL/GenBank/DDBJ databases">
        <title>The genome of the North American firefly Photinus pyralis.</title>
        <authorList>
            <consortium name="Photinus pyralis genome working group"/>
            <person name="Fallon T.R."/>
            <person name="Sander Lower S.E."/>
            <person name="Weng J.-K."/>
        </authorList>
    </citation>
    <scope>NUCLEOTIDE SEQUENCE</scope>
    <source>
        <strain evidence="3">TRF0915ILg1</strain>
        <tissue evidence="3">Whole body</tissue>
    </source>
</reference>
<comment type="caution">
    <text evidence="3">The sequence shown here is derived from an EMBL/GenBank/DDBJ whole genome shotgun (WGS) entry which is preliminary data.</text>
</comment>